<evidence type="ECO:0000313" key="11">
    <source>
        <dbReference type="Proteomes" id="UP000811545"/>
    </source>
</evidence>
<protein>
    <recommendedName>
        <fullName evidence="7">Glycogen synthase</fullName>
        <ecNumber evidence="7">2.4.1.21</ecNumber>
    </recommendedName>
    <alternativeName>
        <fullName evidence="7">Starch [bacterial glycogen] synthase</fullName>
    </alternativeName>
</protein>
<comment type="catalytic activity">
    <reaction evidence="1 7">
        <text>[(1-&gt;4)-alpha-D-glucosyl](n) + ADP-alpha-D-glucose = [(1-&gt;4)-alpha-D-glucosyl](n+1) + ADP + H(+)</text>
        <dbReference type="Rhea" id="RHEA:18189"/>
        <dbReference type="Rhea" id="RHEA-COMP:9584"/>
        <dbReference type="Rhea" id="RHEA-COMP:9587"/>
        <dbReference type="ChEBI" id="CHEBI:15378"/>
        <dbReference type="ChEBI" id="CHEBI:15444"/>
        <dbReference type="ChEBI" id="CHEBI:57498"/>
        <dbReference type="ChEBI" id="CHEBI:456216"/>
        <dbReference type="EC" id="2.4.1.21"/>
    </reaction>
</comment>
<comment type="function">
    <text evidence="2 7">Synthesizes alpha-1,4-glucan chains using ADP-glucose.</text>
</comment>
<dbReference type="EC" id="2.4.1.21" evidence="7"/>
<dbReference type="GO" id="GO:0009011">
    <property type="term" value="F:alpha-1,4-glucan glucosyltransferase (ADP-glucose donor) activity"/>
    <property type="evidence" value="ECO:0007669"/>
    <property type="project" value="UniProtKB-UniRule"/>
</dbReference>
<keyword evidence="4 7" id="KW-0328">Glycosyltransferase</keyword>
<evidence type="ECO:0000259" key="8">
    <source>
        <dbReference type="Pfam" id="PF00534"/>
    </source>
</evidence>
<proteinExistence type="inferred from homology"/>
<dbReference type="Pfam" id="PF08323">
    <property type="entry name" value="Glyco_transf_5"/>
    <property type="match status" value="1"/>
</dbReference>
<dbReference type="Pfam" id="PF00534">
    <property type="entry name" value="Glycos_transf_1"/>
    <property type="match status" value="1"/>
</dbReference>
<organism evidence="10 11">
    <name type="scientific">Psychracetigena formicireducens</name>
    <dbReference type="NCBI Taxonomy" id="2986056"/>
    <lineage>
        <taxon>Bacteria</taxon>
        <taxon>Bacillati</taxon>
        <taxon>Candidatus Lithacetigenota</taxon>
        <taxon>Candidatus Psychracetigena</taxon>
    </lineage>
</organism>
<comment type="pathway">
    <text evidence="7">Glycan biosynthesis; glycogen biosynthesis.</text>
</comment>
<feature type="binding site" evidence="7">
    <location>
        <position position="15"/>
    </location>
    <ligand>
        <name>ADP-alpha-D-glucose</name>
        <dbReference type="ChEBI" id="CHEBI:57498"/>
    </ligand>
</feature>
<dbReference type="PANTHER" id="PTHR45825:SF11">
    <property type="entry name" value="ALPHA AMYLASE DOMAIN-CONTAINING PROTEIN"/>
    <property type="match status" value="1"/>
</dbReference>
<dbReference type="NCBIfam" id="NF001899">
    <property type="entry name" value="PRK00654.1-2"/>
    <property type="match status" value="1"/>
</dbReference>
<comment type="similarity">
    <text evidence="3 7">Belongs to the glycosyltransferase 1 family. Bacterial/plant glycogen synthase subfamily.</text>
</comment>
<evidence type="ECO:0000256" key="7">
    <source>
        <dbReference type="HAMAP-Rule" id="MF_00484"/>
    </source>
</evidence>
<evidence type="ECO:0000256" key="6">
    <source>
        <dbReference type="ARBA" id="ARBA00023056"/>
    </source>
</evidence>
<name>A0A9E2BFR2_PSYF1</name>
<dbReference type="AlphaFoldDB" id="A0A9E2BFR2"/>
<dbReference type="InterPro" id="IPR013534">
    <property type="entry name" value="Starch_synth_cat_dom"/>
</dbReference>
<gene>
    <name evidence="7 10" type="primary">glgA</name>
    <name evidence="10" type="ORF">DDT42_00631</name>
</gene>
<evidence type="ECO:0000256" key="4">
    <source>
        <dbReference type="ARBA" id="ARBA00022676"/>
    </source>
</evidence>
<feature type="domain" description="Starch synthase catalytic" evidence="9">
    <location>
        <begin position="2"/>
        <end position="230"/>
    </location>
</feature>
<dbReference type="NCBIfam" id="TIGR02095">
    <property type="entry name" value="glgA"/>
    <property type="match status" value="1"/>
</dbReference>
<keyword evidence="5 7" id="KW-0808">Transferase</keyword>
<dbReference type="Proteomes" id="UP000811545">
    <property type="component" value="Unassembled WGS sequence"/>
</dbReference>
<dbReference type="InterPro" id="IPR011835">
    <property type="entry name" value="GS/SS"/>
</dbReference>
<dbReference type="HAMAP" id="MF_00484">
    <property type="entry name" value="Glycogen_synth"/>
    <property type="match status" value="1"/>
</dbReference>
<evidence type="ECO:0000256" key="3">
    <source>
        <dbReference type="ARBA" id="ARBA00010281"/>
    </source>
</evidence>
<dbReference type="GO" id="GO:0005978">
    <property type="term" value="P:glycogen biosynthetic process"/>
    <property type="evidence" value="ECO:0007669"/>
    <property type="project" value="UniProtKB-UniRule"/>
</dbReference>
<dbReference type="InterPro" id="IPR001296">
    <property type="entry name" value="Glyco_trans_1"/>
</dbReference>
<reference evidence="10 11" key="1">
    <citation type="journal article" date="2021" name="bioRxiv">
        <title>Unique metabolic strategies in Hadean analogues reveal hints for primordial physiology.</title>
        <authorList>
            <person name="Nobu M.K."/>
            <person name="Nakai R."/>
            <person name="Tamazawa S."/>
            <person name="Mori H."/>
            <person name="Toyoda A."/>
            <person name="Ijiri A."/>
            <person name="Suzuki S."/>
            <person name="Kurokawa K."/>
            <person name="Kamagata Y."/>
            <person name="Tamaki H."/>
        </authorList>
    </citation>
    <scope>NUCLEOTIDE SEQUENCE [LARGE SCALE GENOMIC DNA]</scope>
    <source>
        <strain evidence="10">BS525</strain>
    </source>
</reference>
<evidence type="ECO:0000256" key="5">
    <source>
        <dbReference type="ARBA" id="ARBA00022679"/>
    </source>
</evidence>
<comment type="caution">
    <text evidence="10">The sequence shown here is derived from an EMBL/GenBank/DDBJ whole genome shotgun (WGS) entry which is preliminary data.</text>
</comment>
<evidence type="ECO:0000256" key="1">
    <source>
        <dbReference type="ARBA" id="ARBA00001478"/>
    </source>
</evidence>
<feature type="domain" description="Glycosyl transferase family 1" evidence="8">
    <location>
        <begin position="287"/>
        <end position="431"/>
    </location>
</feature>
<evidence type="ECO:0000259" key="9">
    <source>
        <dbReference type="Pfam" id="PF08323"/>
    </source>
</evidence>
<evidence type="ECO:0000256" key="2">
    <source>
        <dbReference type="ARBA" id="ARBA00002764"/>
    </source>
</evidence>
<dbReference type="GO" id="GO:0004373">
    <property type="term" value="F:alpha-1,4-glucan glucosyltransferase (UDP-glucose donor) activity"/>
    <property type="evidence" value="ECO:0007669"/>
    <property type="project" value="InterPro"/>
</dbReference>
<accession>A0A9E2BFR2</accession>
<dbReference type="Gene3D" id="3.40.50.2000">
    <property type="entry name" value="Glycogen Phosphorylase B"/>
    <property type="match status" value="2"/>
</dbReference>
<dbReference type="CDD" id="cd03791">
    <property type="entry name" value="GT5_Glycogen_synthase_DULL1-like"/>
    <property type="match status" value="1"/>
</dbReference>
<sequence length="472" mass="53774">MKIYFVASEAVPFVKTGGLGDVSGTLPLHLRKIGLEVNLILPLYKQIQEANYSLEKLFSSEIIFGDHLLPYSVYRQENTFFIKQDDLYNRREIYNTPSGDYPDNNLRFAFFSLEALELINQLGGADIIHVHDWQTALLPVYKSIYYPNNPEKVILTIHNLAYQGIFTAETVPMINIPPNYYSLESLEFYGKVNYLKGGIIYSDYLTTVSPTYAQEIQTEPYGFALEGVITKRRKNLRGIINGIDYDYWNPETDPHITINYGEDSVFQKKENKKHLLAELKTGCSIEYPLLAFVGRLVSQKGIDIIIEIADQLPNLPANLIILGKGEKKYEEEIKARALRHPNNIIAITTFDEVLSRKIYASSDFFLMPSQFEPCGLGQLIALKYGSVPIVRKTGGLKDTIQDYHDKTACGNGITFENQDAEELMDSIKRALLYFPGESYINMQNIGMKGDFSWNSSAREYSSLYRQLTKNKE</sequence>
<dbReference type="PANTHER" id="PTHR45825">
    <property type="entry name" value="GRANULE-BOUND STARCH SYNTHASE 1, CHLOROPLASTIC/AMYLOPLASTIC"/>
    <property type="match status" value="1"/>
</dbReference>
<keyword evidence="6 7" id="KW-0320">Glycogen biosynthesis</keyword>
<dbReference type="EMBL" id="QLTW01000022">
    <property type="protein sequence ID" value="MBT9144781.1"/>
    <property type="molecule type" value="Genomic_DNA"/>
</dbReference>
<dbReference type="SUPFAM" id="SSF53756">
    <property type="entry name" value="UDP-Glycosyltransferase/glycogen phosphorylase"/>
    <property type="match status" value="1"/>
</dbReference>
<evidence type="ECO:0000313" key="10">
    <source>
        <dbReference type="EMBL" id="MBT9144781.1"/>
    </source>
</evidence>